<dbReference type="Proteomes" id="UP000632377">
    <property type="component" value="Unassembled WGS sequence"/>
</dbReference>
<name>A0ABS1TBV1_9CLOT</name>
<dbReference type="Pfam" id="PF00462">
    <property type="entry name" value="Glutaredoxin"/>
    <property type="match status" value="1"/>
</dbReference>
<organism evidence="2 3">
    <name type="scientific">Clostridium rhizosphaerae</name>
    <dbReference type="NCBI Taxonomy" id="2803861"/>
    <lineage>
        <taxon>Bacteria</taxon>
        <taxon>Bacillati</taxon>
        <taxon>Bacillota</taxon>
        <taxon>Clostridia</taxon>
        <taxon>Eubacteriales</taxon>
        <taxon>Clostridiaceae</taxon>
        <taxon>Clostridium</taxon>
    </lineage>
</organism>
<keyword evidence="3" id="KW-1185">Reference proteome</keyword>
<evidence type="ECO:0000313" key="3">
    <source>
        <dbReference type="Proteomes" id="UP000632377"/>
    </source>
</evidence>
<dbReference type="InterPro" id="IPR036249">
    <property type="entry name" value="Thioredoxin-like_sf"/>
</dbReference>
<sequence>MYLREKGISYEEKNISIDTSARAELMRRGIRGVPAFIIGEDLVVGLDMDRIETLIDYRVVNCPKCPTRLRVPKDKGKITVSCPNCSYEFKMNS</sequence>
<feature type="domain" description="Glutaredoxin" evidence="1">
    <location>
        <begin position="2"/>
        <end position="43"/>
    </location>
</feature>
<gene>
    <name evidence="2" type="ORF">JK636_06810</name>
</gene>
<dbReference type="EMBL" id="JAESWC010000002">
    <property type="protein sequence ID" value="MBL4935468.1"/>
    <property type="molecule type" value="Genomic_DNA"/>
</dbReference>
<reference evidence="2 3" key="1">
    <citation type="submission" date="2021-01" db="EMBL/GenBank/DDBJ databases">
        <title>Genome public.</title>
        <authorList>
            <person name="Liu C."/>
            <person name="Sun Q."/>
        </authorList>
    </citation>
    <scope>NUCLEOTIDE SEQUENCE [LARGE SCALE GENOMIC DNA]</scope>
    <source>
        <strain evidence="2 3">YIM B02515</strain>
    </source>
</reference>
<comment type="caution">
    <text evidence="2">The sequence shown here is derived from an EMBL/GenBank/DDBJ whole genome shotgun (WGS) entry which is preliminary data.</text>
</comment>
<proteinExistence type="predicted"/>
<accession>A0ABS1TBV1</accession>
<dbReference type="Gene3D" id="3.40.30.10">
    <property type="entry name" value="Glutaredoxin"/>
    <property type="match status" value="1"/>
</dbReference>
<evidence type="ECO:0000313" key="2">
    <source>
        <dbReference type="EMBL" id="MBL4935468.1"/>
    </source>
</evidence>
<dbReference type="SUPFAM" id="SSF52833">
    <property type="entry name" value="Thioredoxin-like"/>
    <property type="match status" value="1"/>
</dbReference>
<dbReference type="CDD" id="cd02976">
    <property type="entry name" value="NrdH"/>
    <property type="match status" value="1"/>
</dbReference>
<protein>
    <submittedName>
        <fullName evidence="2">Glutaredoxin family protein</fullName>
    </submittedName>
</protein>
<dbReference type="InterPro" id="IPR002109">
    <property type="entry name" value="Glutaredoxin"/>
</dbReference>
<evidence type="ECO:0000259" key="1">
    <source>
        <dbReference type="Pfam" id="PF00462"/>
    </source>
</evidence>